<protein>
    <submittedName>
        <fullName evidence="1">Uncharacterized protein</fullName>
    </submittedName>
</protein>
<proteinExistence type="predicted"/>
<comment type="caution">
    <text evidence="1">The sequence shown here is derived from an EMBL/GenBank/DDBJ whole genome shotgun (WGS) entry which is preliminary data.</text>
</comment>
<organism evidence="1">
    <name type="scientific">marine sediment metagenome</name>
    <dbReference type="NCBI Taxonomy" id="412755"/>
    <lineage>
        <taxon>unclassified sequences</taxon>
        <taxon>metagenomes</taxon>
        <taxon>ecological metagenomes</taxon>
    </lineage>
</organism>
<gene>
    <name evidence="1" type="ORF">LCGC14_1730290</name>
</gene>
<dbReference type="EMBL" id="LAZR01015695">
    <property type="protein sequence ID" value="KKM07799.1"/>
    <property type="molecule type" value="Genomic_DNA"/>
</dbReference>
<reference evidence="1" key="1">
    <citation type="journal article" date="2015" name="Nature">
        <title>Complex archaea that bridge the gap between prokaryotes and eukaryotes.</title>
        <authorList>
            <person name="Spang A."/>
            <person name="Saw J.H."/>
            <person name="Jorgensen S.L."/>
            <person name="Zaremba-Niedzwiedzka K."/>
            <person name="Martijn J."/>
            <person name="Lind A.E."/>
            <person name="van Eijk R."/>
            <person name="Schleper C."/>
            <person name="Guy L."/>
            <person name="Ettema T.J."/>
        </authorList>
    </citation>
    <scope>NUCLEOTIDE SEQUENCE</scope>
</reference>
<name>A0A0F9H9K7_9ZZZZ</name>
<sequence length="262" mass="31878">MYNIKSANLELTTNDLLTAHGFCDGDLIDYWWDQYVRYIPDYIRYQHLEKLVFKYHHEILIEIVKKWLIPALRKYYKNIDIDLFYCIHSPITIDWASFKEPLIDLRLQIAYSKVLAFISELKSKYRIGGYFRERVCPKCKKKIFFKEFFYNNFSLGIKRCSKLWNSHSINYKCQDCFFNKKNKKLKENVQYFEEKKQHLERSCFKCKYKLTFKDFYSVNKEKGKKACEQKWNLPQLQFLCCFCYREELRLQLGMTPVTISIL</sequence>
<evidence type="ECO:0000313" key="1">
    <source>
        <dbReference type="EMBL" id="KKM07799.1"/>
    </source>
</evidence>
<dbReference type="AlphaFoldDB" id="A0A0F9H9K7"/>
<accession>A0A0F9H9K7</accession>